<dbReference type="AlphaFoldDB" id="D4D1H0"/>
<dbReference type="GeneID" id="9580406"/>
<protein>
    <submittedName>
        <fullName evidence="2">Uncharacterized protein</fullName>
    </submittedName>
</protein>
<evidence type="ECO:0000313" key="2">
    <source>
        <dbReference type="EMBL" id="EFE44304.1"/>
    </source>
</evidence>
<evidence type="ECO:0000256" key="1">
    <source>
        <dbReference type="SAM" id="MobiDB-lite"/>
    </source>
</evidence>
<comment type="caution">
    <text evidence="2">The sequence shown here is derived from an EMBL/GenBank/DDBJ whole genome shotgun (WGS) entry which is preliminary data.</text>
</comment>
<organism evidence="2 3">
    <name type="scientific">Trichophyton verrucosum (strain HKI 0517)</name>
    <dbReference type="NCBI Taxonomy" id="663202"/>
    <lineage>
        <taxon>Eukaryota</taxon>
        <taxon>Fungi</taxon>
        <taxon>Dikarya</taxon>
        <taxon>Ascomycota</taxon>
        <taxon>Pezizomycotina</taxon>
        <taxon>Eurotiomycetes</taxon>
        <taxon>Eurotiomycetidae</taxon>
        <taxon>Onygenales</taxon>
        <taxon>Arthrodermataceae</taxon>
        <taxon>Trichophyton</taxon>
    </lineage>
</organism>
<sequence length="52" mass="5636">MLLGYKKYSAHMGINSWQSLSPFPGPEFSSSSHGTSKHKAENDIPSLQKAAS</sequence>
<gene>
    <name evidence="2" type="ORF">TRV_00920</name>
</gene>
<dbReference type="RefSeq" id="XP_003024915.1">
    <property type="nucleotide sequence ID" value="XM_003024869.1"/>
</dbReference>
<dbReference type="Proteomes" id="UP000008383">
    <property type="component" value="Unassembled WGS sequence"/>
</dbReference>
<dbReference type="EMBL" id="ACYE01000053">
    <property type="protein sequence ID" value="EFE44304.1"/>
    <property type="molecule type" value="Genomic_DNA"/>
</dbReference>
<dbReference type="HOGENOM" id="CLU_3088986_0_0_1"/>
<name>D4D1H0_TRIVH</name>
<evidence type="ECO:0000313" key="3">
    <source>
        <dbReference type="Proteomes" id="UP000008383"/>
    </source>
</evidence>
<accession>D4D1H0</accession>
<dbReference type="KEGG" id="tve:TRV_00920"/>
<keyword evidence="3" id="KW-1185">Reference proteome</keyword>
<proteinExistence type="predicted"/>
<feature type="region of interest" description="Disordered" evidence="1">
    <location>
        <begin position="25"/>
        <end position="52"/>
    </location>
</feature>
<reference evidence="3" key="1">
    <citation type="journal article" date="2011" name="Genome Biol.">
        <title>Comparative and functional genomics provide insights into the pathogenicity of dermatophytic fungi.</title>
        <authorList>
            <person name="Burmester A."/>
            <person name="Shelest E."/>
            <person name="Gloeckner G."/>
            <person name="Heddergott C."/>
            <person name="Schindler S."/>
            <person name="Staib P."/>
            <person name="Heidel A."/>
            <person name="Felder M."/>
            <person name="Petzold A."/>
            <person name="Szafranski K."/>
            <person name="Feuermann M."/>
            <person name="Pedruzzi I."/>
            <person name="Priebe S."/>
            <person name="Groth M."/>
            <person name="Winkler R."/>
            <person name="Li W."/>
            <person name="Kniemeyer O."/>
            <person name="Schroeckh V."/>
            <person name="Hertweck C."/>
            <person name="Hube B."/>
            <person name="White T.C."/>
            <person name="Platzer M."/>
            <person name="Guthke R."/>
            <person name="Heitman J."/>
            <person name="Woestemeyer J."/>
            <person name="Zipfel P.F."/>
            <person name="Monod M."/>
            <person name="Brakhage A.A."/>
        </authorList>
    </citation>
    <scope>NUCLEOTIDE SEQUENCE [LARGE SCALE GENOMIC DNA]</scope>
    <source>
        <strain evidence="3">HKI 0517</strain>
    </source>
</reference>